<feature type="non-terminal residue" evidence="1">
    <location>
        <position position="97"/>
    </location>
</feature>
<organism evidence="1 2">
    <name type="scientific">Xenopus laevis</name>
    <name type="common">African clawed frog</name>
    <dbReference type="NCBI Taxonomy" id="8355"/>
    <lineage>
        <taxon>Eukaryota</taxon>
        <taxon>Metazoa</taxon>
        <taxon>Chordata</taxon>
        <taxon>Craniata</taxon>
        <taxon>Vertebrata</taxon>
        <taxon>Euteleostomi</taxon>
        <taxon>Amphibia</taxon>
        <taxon>Batrachia</taxon>
        <taxon>Anura</taxon>
        <taxon>Pipoidea</taxon>
        <taxon>Pipidae</taxon>
        <taxon>Xenopodinae</taxon>
        <taxon>Xenopus</taxon>
        <taxon>Xenopus</taxon>
    </lineage>
</organism>
<accession>A0A974D1Y4</accession>
<dbReference type="SUPFAM" id="SSF53335">
    <property type="entry name" value="S-adenosyl-L-methionine-dependent methyltransferases"/>
    <property type="match status" value="1"/>
</dbReference>
<dbReference type="EMBL" id="CM004472">
    <property type="protein sequence ID" value="OCT83608.1"/>
    <property type="molecule type" value="Genomic_DNA"/>
</dbReference>
<dbReference type="Proteomes" id="UP000694892">
    <property type="component" value="Chromosome 4L"/>
</dbReference>
<protein>
    <submittedName>
        <fullName evidence="1">Uncharacterized protein</fullName>
    </submittedName>
</protein>
<dbReference type="InterPro" id="IPR029063">
    <property type="entry name" value="SAM-dependent_MTases_sf"/>
</dbReference>
<dbReference type="Gene3D" id="3.40.50.150">
    <property type="entry name" value="Vaccinia Virus protein VP39"/>
    <property type="match status" value="1"/>
</dbReference>
<name>A0A974D1Y4_XENLA</name>
<dbReference type="AlphaFoldDB" id="A0A974D1Y4"/>
<evidence type="ECO:0000313" key="2">
    <source>
        <dbReference type="Proteomes" id="UP000694892"/>
    </source>
</evidence>
<proteinExistence type="predicted"/>
<sequence>MGVKAGAKRVIGLDQSDIIYQAIDIVRLNGLEDTISLVEGRIEDVWGGWNAAHVFLAVITFNSENKTIGFSIVEAIRAQRMLGNMSGVIHLAVGSPT</sequence>
<gene>
    <name evidence="1" type="ORF">XELAEV_18021750mg</name>
</gene>
<evidence type="ECO:0000313" key="1">
    <source>
        <dbReference type="EMBL" id="OCT83608.1"/>
    </source>
</evidence>
<reference evidence="2" key="1">
    <citation type="journal article" date="2016" name="Nature">
        <title>Genome evolution in the allotetraploid frog Xenopus laevis.</title>
        <authorList>
            <person name="Session A.M."/>
            <person name="Uno Y."/>
            <person name="Kwon T."/>
            <person name="Chapman J.A."/>
            <person name="Toyoda A."/>
            <person name="Takahashi S."/>
            <person name="Fukui A."/>
            <person name="Hikosaka A."/>
            <person name="Suzuki A."/>
            <person name="Kondo M."/>
            <person name="van Heeringen S.J."/>
            <person name="Quigley I."/>
            <person name="Heinz S."/>
            <person name="Ogino H."/>
            <person name="Ochi H."/>
            <person name="Hellsten U."/>
            <person name="Lyons J.B."/>
            <person name="Simakov O."/>
            <person name="Putnam N."/>
            <person name="Stites J."/>
            <person name="Kuroki Y."/>
            <person name="Tanaka T."/>
            <person name="Michiue T."/>
            <person name="Watanabe M."/>
            <person name="Bogdanovic O."/>
            <person name="Lister R."/>
            <person name="Georgiou G."/>
            <person name="Paranjpe S.S."/>
            <person name="van Kruijsbergen I."/>
            <person name="Shu S."/>
            <person name="Carlson J."/>
            <person name="Kinoshita T."/>
            <person name="Ohta Y."/>
            <person name="Mawaribuchi S."/>
            <person name="Jenkins J."/>
            <person name="Grimwood J."/>
            <person name="Schmutz J."/>
            <person name="Mitros T."/>
            <person name="Mozaffari S.V."/>
            <person name="Suzuki Y."/>
            <person name="Haramoto Y."/>
            <person name="Yamamoto T.S."/>
            <person name="Takagi C."/>
            <person name="Heald R."/>
            <person name="Miller K."/>
            <person name="Haudenschild C."/>
            <person name="Kitzman J."/>
            <person name="Nakayama T."/>
            <person name="Izutsu Y."/>
            <person name="Robert J."/>
            <person name="Fortriede J."/>
            <person name="Burns K."/>
            <person name="Lotay V."/>
            <person name="Karimi K."/>
            <person name="Yasuoka Y."/>
            <person name="Dichmann D.S."/>
            <person name="Flajnik M.F."/>
            <person name="Houston D.W."/>
            <person name="Shendure J."/>
            <person name="DuPasquier L."/>
            <person name="Vize P.D."/>
            <person name="Zorn A.M."/>
            <person name="Ito M."/>
            <person name="Marcotte E.M."/>
            <person name="Wallingford J.B."/>
            <person name="Ito Y."/>
            <person name="Asashima M."/>
            <person name="Ueno N."/>
            <person name="Matsuda Y."/>
            <person name="Veenstra G.J."/>
            <person name="Fujiyama A."/>
            <person name="Harland R.M."/>
            <person name="Taira M."/>
            <person name="Rokhsar D.S."/>
        </authorList>
    </citation>
    <scope>NUCLEOTIDE SEQUENCE [LARGE SCALE GENOMIC DNA]</scope>
    <source>
        <strain evidence="2">J</strain>
    </source>
</reference>